<dbReference type="HAMAP" id="MF_01175">
    <property type="entry name" value="tRNA_modifying_YgfZ"/>
    <property type="match status" value="1"/>
</dbReference>
<organism evidence="6 7">
    <name type="scientific">Rosenbergiella nectarea</name>
    <dbReference type="NCBI Taxonomy" id="988801"/>
    <lineage>
        <taxon>Bacteria</taxon>
        <taxon>Pseudomonadati</taxon>
        <taxon>Pseudomonadota</taxon>
        <taxon>Gammaproteobacteria</taxon>
        <taxon>Enterobacterales</taxon>
        <taxon>Erwiniaceae</taxon>
        <taxon>Rosenbergiella</taxon>
    </lineage>
</organism>
<dbReference type="InterPro" id="IPR017703">
    <property type="entry name" value="YgfZ/GCV_T_CS"/>
</dbReference>
<keyword evidence="1 4" id="KW-0963">Cytoplasm</keyword>
<dbReference type="PIRSF" id="PIRSF006487">
    <property type="entry name" value="GcvT"/>
    <property type="match status" value="1"/>
</dbReference>
<keyword evidence="3 4" id="KW-0290">Folate-binding</keyword>
<evidence type="ECO:0000313" key="7">
    <source>
        <dbReference type="Proteomes" id="UP000242515"/>
    </source>
</evidence>
<dbReference type="SUPFAM" id="SSF101790">
    <property type="entry name" value="Aminomethyltransferase beta-barrel domain"/>
    <property type="match status" value="1"/>
</dbReference>
<dbReference type="NCBIfam" id="TIGR03317">
    <property type="entry name" value="ygfZ_signature"/>
    <property type="match status" value="1"/>
</dbReference>
<dbReference type="Gene3D" id="3.30.70.1630">
    <property type="match status" value="1"/>
</dbReference>
<gene>
    <name evidence="6" type="ORF">SAMN05216522_102328</name>
</gene>
<dbReference type="FunFam" id="3.30.70.1400:FF:000002">
    <property type="entry name" value="tRNA-modifying protein YgfZ"/>
    <property type="match status" value="1"/>
</dbReference>
<dbReference type="GO" id="GO:0008033">
    <property type="term" value="P:tRNA processing"/>
    <property type="evidence" value="ECO:0007669"/>
    <property type="project" value="UniProtKB-UniRule"/>
</dbReference>
<comment type="similarity">
    <text evidence="4">Belongs to the tRNA-modifying YgfZ family.</text>
</comment>
<dbReference type="AlphaFoldDB" id="A0A1H9FI50"/>
<sequence length="321" mass="35272">MNSQPTTTAYHSELALCTLTDWALVSAQGADATAYLQGQLTADLSQLAENDHQLAAHCDAKGKMWSNLRIFHDGEGYRYLLRRDVREQQLTEIKKYAVFSKITFTADDNRMLLGVMGSQAADFLSHHFSQLPDAAQPLVREGATSLLWLAAPEPRYIVITDPAKAEILLCAKPEAISEQQRWLAAEIAAGIPVIEAANTAQFIPQATNLQALNAISFKKGCYSGQEMVARAKYRGANKRALYWLAGTADQAIAAGSAVALQMGENWRKTGTVLCSVMVAPNTLWVQVVLNNDLGSEERFRIEGDEKSELRIQPLPYSLDDA</sequence>
<dbReference type="PANTHER" id="PTHR22602:SF0">
    <property type="entry name" value="TRANSFERASE CAF17, MITOCHONDRIAL-RELATED"/>
    <property type="match status" value="1"/>
</dbReference>
<comment type="subcellular location">
    <subcellularLocation>
        <location evidence="4">Cytoplasm</location>
    </subcellularLocation>
</comment>
<keyword evidence="2 4" id="KW-0819">tRNA processing</keyword>
<comment type="function">
    <text evidence="4">Folate-binding protein involved in regulating the level of ATP-DnaA and in the modification of some tRNAs. It is probably a key factor in regulatory networks that act via tRNA modification, such as initiation of chromosomal replication.</text>
</comment>
<dbReference type="NCBIfam" id="NF007110">
    <property type="entry name" value="PRK09559.1"/>
    <property type="match status" value="1"/>
</dbReference>
<keyword evidence="7" id="KW-1185">Reference proteome</keyword>
<name>A0A1H9FI50_9GAMM</name>
<dbReference type="GO" id="GO:0009451">
    <property type="term" value="P:RNA modification"/>
    <property type="evidence" value="ECO:0007669"/>
    <property type="project" value="InterPro"/>
</dbReference>
<evidence type="ECO:0000256" key="4">
    <source>
        <dbReference type="HAMAP-Rule" id="MF_01175"/>
    </source>
</evidence>
<dbReference type="FunFam" id="2.40.30.160:FF:000001">
    <property type="entry name" value="tRNA-modifying protein YgfZ"/>
    <property type="match status" value="1"/>
</dbReference>
<dbReference type="InterPro" id="IPR029043">
    <property type="entry name" value="GcvT/YgfZ_C"/>
</dbReference>
<evidence type="ECO:0000256" key="2">
    <source>
        <dbReference type="ARBA" id="ARBA00022694"/>
    </source>
</evidence>
<dbReference type="GO" id="GO:0016226">
    <property type="term" value="P:iron-sulfur cluster assembly"/>
    <property type="evidence" value="ECO:0007669"/>
    <property type="project" value="TreeGrafter"/>
</dbReference>
<evidence type="ECO:0000313" key="6">
    <source>
        <dbReference type="EMBL" id="SEQ37576.1"/>
    </source>
</evidence>
<dbReference type="EMBL" id="FOGC01000002">
    <property type="protein sequence ID" value="SEQ37576.1"/>
    <property type="molecule type" value="Genomic_DNA"/>
</dbReference>
<feature type="binding site" evidence="4">
    <location>
        <position position="182"/>
    </location>
    <ligand>
        <name>folate</name>
        <dbReference type="ChEBI" id="CHEBI:62501"/>
    </ligand>
</feature>
<dbReference type="SUPFAM" id="SSF103025">
    <property type="entry name" value="Folate-binding domain"/>
    <property type="match status" value="1"/>
</dbReference>
<dbReference type="GO" id="GO:0005542">
    <property type="term" value="F:folic acid binding"/>
    <property type="evidence" value="ECO:0007669"/>
    <property type="project" value="UniProtKB-UniRule"/>
</dbReference>
<dbReference type="InterPro" id="IPR048451">
    <property type="entry name" value="YgfZ_barrel"/>
</dbReference>
<dbReference type="GO" id="GO:0005737">
    <property type="term" value="C:cytoplasm"/>
    <property type="evidence" value="ECO:0007669"/>
    <property type="project" value="UniProtKB-SubCell"/>
</dbReference>
<accession>A0A1H9FI50</accession>
<feature type="binding site" evidence="4">
    <location>
        <position position="22"/>
    </location>
    <ligand>
        <name>folate</name>
        <dbReference type="ChEBI" id="CHEBI:62501"/>
    </ligand>
</feature>
<dbReference type="RefSeq" id="WP_092673342.1">
    <property type="nucleotide sequence ID" value="NZ_FOGC01000002.1"/>
</dbReference>
<dbReference type="InterPro" id="IPR023758">
    <property type="entry name" value="tRNA-modifying_YgfZ"/>
</dbReference>
<evidence type="ECO:0000256" key="3">
    <source>
        <dbReference type="ARBA" id="ARBA00022954"/>
    </source>
</evidence>
<dbReference type="STRING" id="988801.SAMN05216522_102328"/>
<protein>
    <recommendedName>
        <fullName evidence="4">tRNA-modifying protein YgfZ</fullName>
    </recommendedName>
</protein>
<dbReference type="Gene3D" id="3.30.70.1400">
    <property type="entry name" value="Aminomethyltransferase beta-barrel domains"/>
    <property type="match status" value="1"/>
</dbReference>
<dbReference type="InterPro" id="IPR045179">
    <property type="entry name" value="YgfZ/GcvT"/>
</dbReference>
<evidence type="ECO:0000256" key="1">
    <source>
        <dbReference type="ARBA" id="ARBA00022490"/>
    </source>
</evidence>
<dbReference type="Pfam" id="PF21130">
    <property type="entry name" value="YgfZ_barrel"/>
    <property type="match status" value="1"/>
</dbReference>
<feature type="domain" description="tRNA-modifying protein YgfZ-like beta-barrel" evidence="5">
    <location>
        <begin position="237"/>
        <end position="304"/>
    </location>
</feature>
<evidence type="ECO:0000259" key="5">
    <source>
        <dbReference type="Pfam" id="PF21130"/>
    </source>
</evidence>
<proteinExistence type="inferred from homology"/>
<dbReference type="OrthoDB" id="9796287at2"/>
<dbReference type="Proteomes" id="UP000242515">
    <property type="component" value="Unassembled WGS sequence"/>
</dbReference>
<dbReference type="PANTHER" id="PTHR22602">
    <property type="entry name" value="TRANSFERASE CAF17, MITOCHONDRIAL-RELATED"/>
    <property type="match status" value="1"/>
</dbReference>
<reference evidence="7" key="1">
    <citation type="submission" date="2016-10" db="EMBL/GenBank/DDBJ databases">
        <authorList>
            <person name="Varghese N."/>
            <person name="Submissions S."/>
        </authorList>
    </citation>
    <scope>NUCLEOTIDE SEQUENCE [LARGE SCALE GENOMIC DNA]</scope>
    <source>
        <strain evidence="7">8N4</strain>
    </source>
</reference>
<dbReference type="Gene3D" id="2.40.30.160">
    <property type="match status" value="1"/>
</dbReference>